<dbReference type="EMBL" id="CP074133">
    <property type="protein sequence ID" value="QUX24630.1"/>
    <property type="molecule type" value="Genomic_DNA"/>
</dbReference>
<proteinExistence type="predicted"/>
<reference evidence="1 2" key="1">
    <citation type="submission" date="2021-05" db="EMBL/GenBank/DDBJ databases">
        <title>Direct Submission.</title>
        <authorList>
            <person name="Li K."/>
            <person name="Gao J."/>
        </authorList>
    </citation>
    <scope>NUCLEOTIDE SEQUENCE [LARGE SCALE GENOMIC DNA]</scope>
    <source>
        <strain evidence="1 2">Mg02</strain>
    </source>
</reference>
<evidence type="ECO:0008006" key="3">
    <source>
        <dbReference type="Google" id="ProtNLM"/>
    </source>
</evidence>
<dbReference type="RefSeq" id="WP_220560060.1">
    <property type="nucleotide sequence ID" value="NZ_CP074133.1"/>
</dbReference>
<accession>A0ABX8BQX6</accession>
<sequence length="1648" mass="175997">MTTPSEALLDAALAPLDAAVDGHTDTVSARVYTHTALGDRAVVRLVPDALAPAEDSAMDFLGFADGGHSEPLALTRPRGLGYPEWALIHDPDRRAQALALVRPMEKAARLAGTRPGPAADEFARIAAEVPIPHLPAYWEQAGRAFLAAGNARTAAVMFGRAREAEQVYSLPVDEATRRESFLEFAFAGALTVKALTAHAAELSGRYTADRAYTEFRELAVRRTLGGLPPWTGLLKQMRSLAKAAGIDQVEQERELLRELLAVPATSSAPEGFWKSARATLAALGRDDAEVARALLGMFVDSSGYDDTGFHAWWLELLSDAGSVDLLADPAQAVPGGAAGWLSRMISHTRGWRWSLPAGFLDLTARIADRLRADGTPVDLTRTAGYYAGNIPADLLDLCLELGVPVTADTDQRGLDLETWVDHPRGGPRRDLRFLRADPAWEPLVGRAVAAYSGGYARGHGGRRVLEDLLPYEYLHPYIGKRLDVLTGALGGGLLQVEEGLQSLRNECEGGVFRAFPEHLDRLASLDVADLLADTLNAGIIDEYAWPALEEAALELGAQAGGGARLAGTASWPYYTLTSQERTIAVGPQGRVAEHVLDLPKGAHEPIAFYVQDRFLVAYSQNHDRYGYWSDAPGERLSFDYSSVVNSHTSVSRGNGWRYTLPSAAQLTADGARMNGERALRAGDPDGPRDRHVLSDGRTYWAERELGDGLVEVDPATGARGRVSLPSFLEDLRLGAGEWLQTGLSSLAPLPGPVSGGPLGEAAGAAGFAVVRGDGSYRVVSTGGGELTVRSAGEGRGRPPAAIGLFTAPGGDTRMLASDNGIALLDSTGGQMWNCHTGGACECTAKWGTPHLPPLQYWYFMGPRDAGASARLRAVRGADLKDLVAAATAEHSATAAAPVRNRRVVGANPYPAPTTVFTVEQKMPRSREAALSVLSGGDRNPDTGVADGVVGLTVAAVRLRRDLDGYLEAIRKVREVVPSGPEPEALVGGLCRFLPNLRHVGGDVRGHIEATSRFLRGETGPEALAARPPAGIDWSGLPGAIGLLAWSAASPLTGEEERAALVDFLARWAGTVFADPAVELDLGTAVSADERDPVAVGADGGRRVGLALVPDLSGRPRGMEEKHAQWFAEVRTGDPLPLPEGLREVDRTRTAPGWGTAAAITAFLAALAEHGPLTWDEEAVEVLAERTGLPREAATLLLHQRFNELGLPADQRKAMGLTEAQLSIGAEELAAGNDRDLWCALYHEALPAPEETAGLWSPAGARAAAERLADAWNRLRGARTSLPRTVLDALNAPWRPVGTTTVRLLADPTGHPALTEDASSHLEVGERYGRVDVALRQEPEQAARLHDLLREFALLIPWAYAELPAGDPVRESVPALLEAVRARLDAPELLLSAFTTWGEDHDGLLERIGGEECPVPGKAGASAQARDNGTVLAVQSHYSLHLFFRPARFDDGVDARTLRALIGGGEYTVYGHNQTRIVDLLRSPGYTAIAERIAAGSLPAGAREYDPAACAPELLTEAAATLGLSDDAARLYLQLLAVLEPTDKKVRAFNGWTPARHKKAQAELLEHGLVMTAKRARAGRTVFLPGAWTDIKSGADLPFETWKAPLYGLVRGEHGVSGPVPGRHLPPRPVPEIFAEAWRRTREGDAPAL</sequence>
<keyword evidence="2" id="KW-1185">Reference proteome</keyword>
<dbReference type="Proteomes" id="UP000676079">
    <property type="component" value="Chromosome"/>
</dbReference>
<gene>
    <name evidence="1" type="ORF">KGD84_10380</name>
</gene>
<evidence type="ECO:0000313" key="1">
    <source>
        <dbReference type="EMBL" id="QUX24630.1"/>
    </source>
</evidence>
<name>A0ABX8BQX6_9ACTN</name>
<evidence type="ECO:0000313" key="2">
    <source>
        <dbReference type="Proteomes" id="UP000676079"/>
    </source>
</evidence>
<protein>
    <recommendedName>
        <fullName evidence="3">DNA-binding protein</fullName>
    </recommendedName>
</protein>
<organism evidence="1 2">
    <name type="scientific">Nocardiopsis changdeensis</name>
    <dbReference type="NCBI Taxonomy" id="2831969"/>
    <lineage>
        <taxon>Bacteria</taxon>
        <taxon>Bacillati</taxon>
        <taxon>Actinomycetota</taxon>
        <taxon>Actinomycetes</taxon>
        <taxon>Streptosporangiales</taxon>
        <taxon>Nocardiopsidaceae</taxon>
        <taxon>Nocardiopsis</taxon>
    </lineage>
</organism>